<feature type="domain" description="Nudix hydrolase" evidence="7">
    <location>
        <begin position="523"/>
        <end position="644"/>
    </location>
</feature>
<feature type="region of interest" description="Disordered" evidence="6">
    <location>
        <begin position="675"/>
        <end position="720"/>
    </location>
</feature>
<dbReference type="GO" id="GO:0046872">
    <property type="term" value="F:metal ion binding"/>
    <property type="evidence" value="ECO:0007669"/>
    <property type="project" value="UniProtKB-KW"/>
</dbReference>
<feature type="compositionally biased region" description="Low complexity" evidence="6">
    <location>
        <begin position="506"/>
        <end position="521"/>
    </location>
</feature>
<dbReference type="InterPro" id="IPR020084">
    <property type="entry name" value="NUDIX_hydrolase_CS"/>
</dbReference>
<dbReference type="Pfam" id="PF00293">
    <property type="entry name" value="NUDIX"/>
    <property type="match status" value="1"/>
</dbReference>
<proteinExistence type="inferred from homology"/>
<feature type="region of interest" description="Disordered" evidence="6">
    <location>
        <begin position="495"/>
        <end position="524"/>
    </location>
</feature>
<evidence type="ECO:0000256" key="3">
    <source>
        <dbReference type="ARBA" id="ARBA00022723"/>
    </source>
</evidence>
<feature type="compositionally biased region" description="Basic and acidic residues" evidence="6">
    <location>
        <begin position="675"/>
        <end position="684"/>
    </location>
</feature>
<evidence type="ECO:0000256" key="2">
    <source>
        <dbReference type="ARBA" id="ARBA00005582"/>
    </source>
</evidence>
<dbReference type="RefSeq" id="WP_097780271.1">
    <property type="nucleotide sequence ID" value="NZ_NMTZ01000027.1"/>
</dbReference>
<comment type="caution">
    <text evidence="8">The sequence shown here is derived from an EMBL/GenBank/DDBJ whole genome shotgun (WGS) entry which is preliminary data.</text>
</comment>
<sequence length="828" mass="91565">MHIPEDEAERRRLNERGREILRRKNGAVRPHREDGYVNLLNKYGTKQDNSEAYKFEREPVIPDMQLTGLYEGNGLFSKIIDTPAEEALKHGFDLNLKSDELNAFVEDALDDLEWEERAATAIKWARLYGGALIVMLIDDGRGLEEPVDWEHIRSIDELRVYERSIVQPDYASLYQQDYGGKGVGNRVSKFGQPEYYYVSSIYGSFKVHESRCLVFRNGVLPEQTSNATYLFWGMPEYVRIRRALRETVTAHTDSVKLLERSVQAIYSMKGLASLLTTDDGENQVLKRLQLVDTSRGLLNSIAIDSEGEQYDFKTFQFSGVKDVIDATCNMLSALTNIPQTILFGRSPAGMNATGDSDFESYYNFVEKIQRLMLKRNLRTLLDVVFRAGIASGDVAEEPDYKLEFKPLWSLSDTEQAAVDQTKAQTALVKAQTAQAYVDMQALDPTEVRRRLASDEEFDVEDIISEDDEDDLLQSLLGTEPSTMSDVEAAQKNIEQGQAPGGKEQSATVAPTATPPTTNADAADTDRGVGVLVVQDGRFLCGTRLKGGSVGGPGGHIEAGESPEDAAIRETQEEFGITPKDLMPVAFLSDLKPPYCPSHVFLCTDFDGSIRCTDGEMASPGFITAEKVAELSTQNPERLFPPFAQSIAALLDVLSSNPGLTSDAQNAKMKDRMDFNEADHPRDENGQFAEGEGSSSGSTESGPAVSPEGENAPCTGFASPTRLEDHATRHGLAEMGFATKEEYQQKGIDFLKQPCGGDVIGYARPDGVVVRFNTKTTEYATGVPGGPLKTYMKAKCNRKTGEARPEVAMKYYEFNREKDLKEEDDEQGS</sequence>
<dbReference type="EMBL" id="NMTZ01000027">
    <property type="protein sequence ID" value="PDX83042.1"/>
    <property type="molecule type" value="Genomic_DNA"/>
</dbReference>
<name>A0A2A7AVF4_9FIRM</name>
<dbReference type="InterPro" id="IPR015797">
    <property type="entry name" value="NUDIX_hydrolase-like_dom_sf"/>
</dbReference>
<organism evidence="8 9">
    <name type="scientific">Faecalibacterium prausnitzii</name>
    <dbReference type="NCBI Taxonomy" id="853"/>
    <lineage>
        <taxon>Bacteria</taxon>
        <taxon>Bacillati</taxon>
        <taxon>Bacillota</taxon>
        <taxon>Clostridia</taxon>
        <taxon>Eubacteriales</taxon>
        <taxon>Oscillospiraceae</taxon>
        <taxon>Faecalibacterium</taxon>
    </lineage>
</organism>
<evidence type="ECO:0000256" key="4">
    <source>
        <dbReference type="ARBA" id="ARBA00022801"/>
    </source>
</evidence>
<dbReference type="PROSITE" id="PS51462">
    <property type="entry name" value="NUDIX"/>
    <property type="match status" value="1"/>
</dbReference>
<gene>
    <name evidence="8" type="ORF">CGS59_13070</name>
</gene>
<protein>
    <recommendedName>
        <fullName evidence="7">Nudix hydrolase domain-containing protein</fullName>
    </recommendedName>
</protein>
<dbReference type="InterPro" id="IPR000086">
    <property type="entry name" value="NUDIX_hydrolase_dom"/>
</dbReference>
<comment type="similarity">
    <text evidence="2">Belongs to the Nudix hydrolase family.</text>
</comment>
<dbReference type="SUPFAM" id="SSF55811">
    <property type="entry name" value="Nudix"/>
    <property type="match status" value="1"/>
</dbReference>
<keyword evidence="5" id="KW-0460">Magnesium</keyword>
<evidence type="ECO:0000313" key="9">
    <source>
        <dbReference type="Proteomes" id="UP000220480"/>
    </source>
</evidence>
<dbReference type="PANTHER" id="PTHR43758:SF2">
    <property type="entry name" value="OXIDIZED PURINE NUCLEOSIDE TRIPHOSPHATE HYDROLASE"/>
    <property type="match status" value="1"/>
</dbReference>
<evidence type="ECO:0000256" key="5">
    <source>
        <dbReference type="ARBA" id="ARBA00022842"/>
    </source>
</evidence>
<feature type="compositionally biased region" description="Low complexity" evidence="6">
    <location>
        <begin position="689"/>
        <end position="701"/>
    </location>
</feature>
<keyword evidence="3" id="KW-0479">Metal-binding</keyword>
<dbReference type="GO" id="GO:0042262">
    <property type="term" value="P:DNA protection"/>
    <property type="evidence" value="ECO:0007669"/>
    <property type="project" value="TreeGrafter"/>
</dbReference>
<evidence type="ECO:0000256" key="6">
    <source>
        <dbReference type="SAM" id="MobiDB-lite"/>
    </source>
</evidence>
<dbReference type="Gene3D" id="3.90.79.10">
    <property type="entry name" value="Nucleoside Triphosphate Pyrophosphohydrolase"/>
    <property type="match status" value="1"/>
</dbReference>
<dbReference type="InterPro" id="IPR024459">
    <property type="entry name" value="Acb1-like_N"/>
</dbReference>
<dbReference type="Pfam" id="PF06381">
    <property type="entry name" value="Phage_portal_3"/>
    <property type="match status" value="1"/>
</dbReference>
<reference evidence="8 9" key="1">
    <citation type="journal article" date="2017" name="Front. Microbiol.">
        <title>New Insights into the Diversity of the Genus Faecalibacterium.</title>
        <authorList>
            <person name="Benevides L."/>
            <person name="Burman S."/>
            <person name="Martin R."/>
            <person name="Robert V."/>
            <person name="Thomas M."/>
            <person name="Miquel S."/>
            <person name="Chain F."/>
            <person name="Sokol H."/>
            <person name="Bermudez-Humaran L.G."/>
            <person name="Morrison M."/>
            <person name="Langella P."/>
            <person name="Azevedo V.A."/>
            <person name="Chatel J.M."/>
            <person name="Soares S."/>
        </authorList>
    </citation>
    <scope>NUCLEOTIDE SEQUENCE [LARGE SCALE GENOMIC DNA]</scope>
    <source>
        <strain evidence="8 9">CNCM I 4644</strain>
    </source>
</reference>
<accession>A0A2A7AVF4</accession>
<dbReference type="GO" id="GO:0008413">
    <property type="term" value="F:8-oxo-7,8-dihydroguanosine triphosphate pyrophosphatase activity"/>
    <property type="evidence" value="ECO:0007669"/>
    <property type="project" value="TreeGrafter"/>
</dbReference>
<dbReference type="GO" id="GO:0005737">
    <property type="term" value="C:cytoplasm"/>
    <property type="evidence" value="ECO:0007669"/>
    <property type="project" value="TreeGrafter"/>
</dbReference>
<evidence type="ECO:0000256" key="1">
    <source>
        <dbReference type="ARBA" id="ARBA00001946"/>
    </source>
</evidence>
<evidence type="ECO:0000259" key="7">
    <source>
        <dbReference type="PROSITE" id="PS51462"/>
    </source>
</evidence>
<keyword evidence="4" id="KW-0378">Hydrolase</keyword>
<dbReference type="Proteomes" id="UP000220480">
    <property type="component" value="Unassembled WGS sequence"/>
</dbReference>
<evidence type="ECO:0000313" key="8">
    <source>
        <dbReference type="EMBL" id="PDX83042.1"/>
    </source>
</evidence>
<comment type="cofactor">
    <cofactor evidence="1">
        <name>Mg(2+)</name>
        <dbReference type="ChEBI" id="CHEBI:18420"/>
    </cofactor>
</comment>
<dbReference type="PROSITE" id="PS00893">
    <property type="entry name" value="NUDIX_BOX"/>
    <property type="match status" value="1"/>
</dbReference>
<dbReference type="AlphaFoldDB" id="A0A2A7AVF4"/>
<dbReference type="PANTHER" id="PTHR43758">
    <property type="entry name" value="7,8-DIHYDRO-8-OXOGUANINE TRIPHOSPHATASE"/>
    <property type="match status" value="1"/>
</dbReference>